<dbReference type="RefSeq" id="WP_205043090.1">
    <property type="nucleotide sequence ID" value="NZ_JADKYA010000002.1"/>
</dbReference>
<dbReference type="CDD" id="cd07067">
    <property type="entry name" value="HP_PGM_like"/>
    <property type="match status" value="1"/>
</dbReference>
<dbReference type="InterPro" id="IPR029033">
    <property type="entry name" value="His_PPase_superfam"/>
</dbReference>
<sequence>MADLWLMRHAAYEGHRPGHHAPPEAPLSAEGRAQVHRALPLPSRITAIVTSPLPRASQTGRLLSQLTGIPVIATTPLLAEWRAPSMVIGHTPDTYPQEYRTWRAQRATNPSLACGDGESLAELYDRASRCAEYLADVRRGQNGGVLAVSHSVLLSALTCLDSRPQNPEAVFRQDWLFARVVNAASRP</sequence>
<dbReference type="SUPFAM" id="SSF53254">
    <property type="entry name" value="Phosphoglycerate mutase-like"/>
    <property type="match status" value="1"/>
</dbReference>
<dbReference type="Proteomes" id="UP001153328">
    <property type="component" value="Unassembled WGS sequence"/>
</dbReference>
<comment type="caution">
    <text evidence="1">The sequence shown here is derived from an EMBL/GenBank/DDBJ whole genome shotgun (WGS) entry which is preliminary data.</text>
</comment>
<dbReference type="SMART" id="SM00855">
    <property type="entry name" value="PGAM"/>
    <property type="match status" value="1"/>
</dbReference>
<dbReference type="GO" id="GO:0016791">
    <property type="term" value="F:phosphatase activity"/>
    <property type="evidence" value="ECO:0007669"/>
    <property type="project" value="TreeGrafter"/>
</dbReference>
<dbReference type="EMBL" id="CAJVAX010000017">
    <property type="protein sequence ID" value="CAG7643487.1"/>
    <property type="molecule type" value="Genomic_DNA"/>
</dbReference>
<name>A0A9W4H1W4_9ACTN</name>
<protein>
    <submittedName>
        <fullName evidence="1">Histidine phosphatase family protein</fullName>
    </submittedName>
</protein>
<evidence type="ECO:0000313" key="1">
    <source>
        <dbReference type="EMBL" id="CAG7643487.1"/>
    </source>
</evidence>
<evidence type="ECO:0000313" key="2">
    <source>
        <dbReference type="Proteomes" id="UP001153328"/>
    </source>
</evidence>
<dbReference type="Gene3D" id="3.40.50.1240">
    <property type="entry name" value="Phosphoglycerate mutase-like"/>
    <property type="match status" value="1"/>
</dbReference>
<dbReference type="AlphaFoldDB" id="A0A9W4H1W4"/>
<gene>
    <name evidence="1" type="ORF">SBRY_30824</name>
</gene>
<accession>A0A9W4H1W4</accession>
<keyword evidence="2" id="KW-1185">Reference proteome</keyword>
<dbReference type="PANTHER" id="PTHR48100:SF15">
    <property type="entry name" value="SEDOHEPTULOSE 1,7-BISPHOSPHATASE"/>
    <property type="match status" value="1"/>
</dbReference>
<dbReference type="PANTHER" id="PTHR48100">
    <property type="entry name" value="BROAD-SPECIFICITY PHOSPHATASE YOR283W-RELATED"/>
    <property type="match status" value="1"/>
</dbReference>
<proteinExistence type="predicted"/>
<organism evidence="1 2">
    <name type="scientific">Actinacidiphila bryophytorum</name>
    <dbReference type="NCBI Taxonomy" id="1436133"/>
    <lineage>
        <taxon>Bacteria</taxon>
        <taxon>Bacillati</taxon>
        <taxon>Actinomycetota</taxon>
        <taxon>Actinomycetes</taxon>
        <taxon>Kitasatosporales</taxon>
        <taxon>Streptomycetaceae</taxon>
        <taxon>Actinacidiphila</taxon>
    </lineage>
</organism>
<dbReference type="InterPro" id="IPR013078">
    <property type="entry name" value="His_Pase_superF_clade-1"/>
</dbReference>
<dbReference type="Pfam" id="PF00300">
    <property type="entry name" value="His_Phos_1"/>
    <property type="match status" value="1"/>
</dbReference>
<reference evidence="1" key="1">
    <citation type="submission" date="2021-06" db="EMBL/GenBank/DDBJ databases">
        <authorList>
            <person name="Arsene-Ploetze F."/>
        </authorList>
    </citation>
    <scope>NUCLEOTIDE SEQUENCE</scope>
    <source>
        <strain evidence="1">SBRY1</strain>
    </source>
</reference>
<dbReference type="InterPro" id="IPR050275">
    <property type="entry name" value="PGM_Phosphatase"/>
</dbReference>